<evidence type="ECO:0000313" key="7">
    <source>
        <dbReference type="Proteomes" id="UP000422108"/>
    </source>
</evidence>
<evidence type="ECO:0000256" key="1">
    <source>
        <dbReference type="ARBA" id="ARBA00010871"/>
    </source>
</evidence>
<dbReference type="Pfam" id="PF07478">
    <property type="entry name" value="Dala_Dala_lig_C"/>
    <property type="match status" value="1"/>
</dbReference>
<dbReference type="Gene3D" id="3.30.1490.20">
    <property type="entry name" value="ATP-grasp fold, A domain"/>
    <property type="match status" value="1"/>
</dbReference>
<reference evidence="6 7" key="1">
    <citation type="submission" date="2019-11" db="EMBL/GenBank/DDBJ databases">
        <title>Comparative genomics of hydrocarbon-degrading Desulfosarcina strains.</title>
        <authorList>
            <person name="Watanabe M."/>
            <person name="Kojima H."/>
            <person name="Fukui M."/>
        </authorList>
    </citation>
    <scope>NUCLEOTIDE SEQUENCE [LARGE SCALE GENOMIC DNA]</scope>
    <source>
        <strain evidence="7">oXyS1</strain>
    </source>
</reference>
<keyword evidence="4" id="KW-0547">Nucleotide-binding</keyword>
<organism evidence="6 7">
    <name type="scientific">Desulfosarcina ovata subsp. ovata</name>
    <dbReference type="NCBI Taxonomy" id="2752305"/>
    <lineage>
        <taxon>Bacteria</taxon>
        <taxon>Pseudomonadati</taxon>
        <taxon>Thermodesulfobacteriota</taxon>
        <taxon>Desulfobacteria</taxon>
        <taxon>Desulfobacterales</taxon>
        <taxon>Desulfosarcinaceae</taxon>
        <taxon>Desulfosarcina</taxon>
    </lineage>
</organism>
<dbReference type="PROSITE" id="PS50975">
    <property type="entry name" value="ATP_GRASP"/>
    <property type="match status" value="1"/>
</dbReference>
<keyword evidence="4" id="KW-0067">ATP-binding</keyword>
<dbReference type="Proteomes" id="UP000422108">
    <property type="component" value="Chromosome"/>
</dbReference>
<dbReference type="Gene3D" id="3.40.50.20">
    <property type="match status" value="1"/>
</dbReference>
<sequence>MSLTIGLTYDLRSAYLAEGFTEEATAEFDRDDTVAAIESTLQSLGHRTERIGHGRQLAEALVAGRRWDLVFNIAEGMYGIGREAQVPALLDMYRIPYTFSDPLVMSLTLHKGMTKHVIRDAGVPTSEFLVAETASDARAVGFAAPYFVKPVAEGTGKGVTPDSIVRNRSDLEAVCLRLIETFRQPVIVEPYLPGREFTTGIVGTGPNARAIGTIEVHLLETAEAGVYSYVNKEECESRVLYRLVRPSDDPVVAAAESVALAAWRALGCRDAGRIDLRCNHDGHPQFIEVNPLAGIHPEHSDLPIICNHLGIAYRDLIGWIVDSAATRI</sequence>
<dbReference type="InterPro" id="IPR011095">
    <property type="entry name" value="Dala_Dala_lig_C"/>
</dbReference>
<evidence type="ECO:0000259" key="5">
    <source>
        <dbReference type="PROSITE" id="PS50975"/>
    </source>
</evidence>
<evidence type="ECO:0000256" key="2">
    <source>
        <dbReference type="ARBA" id="ARBA00022598"/>
    </source>
</evidence>
<gene>
    <name evidence="6" type="ORF">DSCOOX_04740</name>
</gene>
<dbReference type="GO" id="GO:0046872">
    <property type="term" value="F:metal ion binding"/>
    <property type="evidence" value="ECO:0007669"/>
    <property type="project" value="InterPro"/>
</dbReference>
<keyword evidence="7" id="KW-1185">Reference proteome</keyword>
<dbReference type="InterPro" id="IPR011761">
    <property type="entry name" value="ATP-grasp"/>
</dbReference>
<keyword evidence="3" id="KW-0961">Cell wall biogenesis/degradation</keyword>
<accession>A0A5K8A4L4</accession>
<dbReference type="RefSeq" id="WP_155308765.1">
    <property type="nucleotide sequence ID" value="NZ_AP021879.1"/>
</dbReference>
<dbReference type="GO" id="GO:0071555">
    <property type="term" value="P:cell wall organization"/>
    <property type="evidence" value="ECO:0007669"/>
    <property type="project" value="UniProtKB-KW"/>
</dbReference>
<evidence type="ECO:0000313" key="6">
    <source>
        <dbReference type="EMBL" id="BBO87294.1"/>
    </source>
</evidence>
<dbReference type="GO" id="GO:0008716">
    <property type="term" value="F:D-alanine-D-alanine ligase activity"/>
    <property type="evidence" value="ECO:0007669"/>
    <property type="project" value="InterPro"/>
</dbReference>
<keyword evidence="2 6" id="KW-0436">Ligase</keyword>
<dbReference type="InterPro" id="IPR013815">
    <property type="entry name" value="ATP_grasp_subdomain_1"/>
</dbReference>
<dbReference type="SUPFAM" id="SSF56059">
    <property type="entry name" value="Glutathione synthetase ATP-binding domain-like"/>
    <property type="match status" value="1"/>
</dbReference>
<name>A0A5K8A4L4_9BACT</name>
<evidence type="ECO:0000256" key="3">
    <source>
        <dbReference type="ARBA" id="ARBA00023316"/>
    </source>
</evidence>
<dbReference type="GO" id="GO:0005524">
    <property type="term" value="F:ATP binding"/>
    <property type="evidence" value="ECO:0007669"/>
    <property type="project" value="UniProtKB-UniRule"/>
</dbReference>
<proteinExistence type="inferred from homology"/>
<evidence type="ECO:0000256" key="4">
    <source>
        <dbReference type="PROSITE-ProRule" id="PRU00409"/>
    </source>
</evidence>
<comment type="similarity">
    <text evidence="1">Belongs to the D-alanine--D-alanine ligase family.</text>
</comment>
<dbReference type="Gene3D" id="3.30.470.20">
    <property type="entry name" value="ATP-grasp fold, B domain"/>
    <property type="match status" value="1"/>
</dbReference>
<dbReference type="InterPro" id="IPR016185">
    <property type="entry name" value="PreATP-grasp_dom_sf"/>
</dbReference>
<dbReference type="EMBL" id="AP021879">
    <property type="protein sequence ID" value="BBO87294.1"/>
    <property type="molecule type" value="Genomic_DNA"/>
</dbReference>
<feature type="domain" description="ATP-grasp" evidence="5">
    <location>
        <begin position="115"/>
        <end position="322"/>
    </location>
</feature>
<dbReference type="PANTHER" id="PTHR23132">
    <property type="entry name" value="D-ALANINE--D-ALANINE LIGASE"/>
    <property type="match status" value="1"/>
</dbReference>
<dbReference type="AlphaFoldDB" id="A0A5K8A4L4"/>
<dbReference type="PANTHER" id="PTHR23132:SF23">
    <property type="entry name" value="D-ALANINE--D-ALANINE LIGASE B"/>
    <property type="match status" value="1"/>
</dbReference>
<protein>
    <submittedName>
        <fullName evidence="6">D-alanine--D-alanine ligase</fullName>
    </submittedName>
</protein>
<dbReference type="SUPFAM" id="SSF52440">
    <property type="entry name" value="PreATP-grasp domain"/>
    <property type="match status" value="1"/>
</dbReference>